<keyword evidence="2" id="KW-1185">Reference proteome</keyword>
<comment type="caution">
    <text evidence="1">The sequence shown here is derived from an EMBL/GenBank/DDBJ whole genome shotgun (WGS) entry which is preliminary data.</text>
</comment>
<proteinExistence type="predicted"/>
<evidence type="ECO:0000313" key="2">
    <source>
        <dbReference type="Proteomes" id="UP000035909"/>
    </source>
</evidence>
<dbReference type="AlphaFoldDB" id="A0A0J1GW24"/>
<name>A0A0J1GW24_9GAMM</name>
<protein>
    <submittedName>
        <fullName evidence="1">Uncharacterized protein</fullName>
    </submittedName>
</protein>
<accession>A0A0J1GW24</accession>
<reference evidence="1 2" key="1">
    <citation type="submission" date="2015-05" db="EMBL/GenBank/DDBJ databases">
        <title>Photobacterium galathea sp. nov.</title>
        <authorList>
            <person name="Machado H."/>
            <person name="Gram L."/>
        </authorList>
    </citation>
    <scope>NUCLEOTIDE SEQUENCE [LARGE SCALE GENOMIC DNA]</scope>
    <source>
        <strain evidence="1 2">DSM 22954</strain>
    </source>
</reference>
<dbReference type="Proteomes" id="UP000035909">
    <property type="component" value="Unassembled WGS sequence"/>
</dbReference>
<sequence length="88" mass="10566">MSTKPCLHLEDFKKLEDFLDSTNLFIMSALSHSLERAYTTVTDSERIDYCDFLKMTMREQFQWLLSVSSGREDELKRFILRKFYQILN</sequence>
<dbReference type="EMBL" id="LDOU01000043">
    <property type="protein sequence ID" value="KLV03639.1"/>
    <property type="molecule type" value="Genomic_DNA"/>
</dbReference>
<evidence type="ECO:0000313" key="1">
    <source>
        <dbReference type="EMBL" id="KLV03639.1"/>
    </source>
</evidence>
<gene>
    <name evidence="1" type="ORF">ABT57_24515</name>
</gene>
<dbReference type="PATRIC" id="fig|320778.3.peg.5237"/>
<organism evidence="1 2">
    <name type="scientific">Photobacterium ganghwense</name>
    <dbReference type="NCBI Taxonomy" id="320778"/>
    <lineage>
        <taxon>Bacteria</taxon>
        <taxon>Pseudomonadati</taxon>
        <taxon>Pseudomonadota</taxon>
        <taxon>Gammaproteobacteria</taxon>
        <taxon>Vibrionales</taxon>
        <taxon>Vibrionaceae</taxon>
        <taxon>Photobacterium</taxon>
    </lineage>
</organism>